<evidence type="ECO:0000313" key="2">
    <source>
        <dbReference type="Proteomes" id="UP000504752"/>
    </source>
</evidence>
<sequence length="465" mass="50377">MPPVRLWRGTTQQVCGLWPLSQSAEAPMIGAPLGAMIGGSGMVCGDHITWFKQGLITSPSALVLGLNGYGKSSLVRRVMTYHAYSGTHTMVLGDIKPDYVDLVRALGGQVIEIGRDGEGINPLDAGNVGDAAARLRAAGLDQAAADVLYQAHERRKTMLFSLIQISRGSAPTNLEELVVDEALRVMDIDSSRGQATLGDLLGIIRNAPASVMEVAMARGSRSRYQERTEDLEIALMALLRGRMGSIFSAPTTTPMRIDRSVVFDVSALEQANKDLQAAVLLSTWSYGFATIALSQSLADAGLLARRSYNLVMDELWRILGTSSGMVDRINSLTRLNRTVGCGQMMITHSLTDFTALASERDRAQARTFAEKANMLYLGAISDREIDALRGVKAFNDEEIATLMSWNASAAWDRWAKAPGPLPGLGKMMLKTSGAPGLAFQVRFAPDEEVLSDTSRRWGVNRGRVR</sequence>
<accession>A0A6M8B1P8</accession>
<dbReference type="AlphaFoldDB" id="A0A6M8B1P8"/>
<dbReference type="SUPFAM" id="SSF52540">
    <property type="entry name" value="P-loop containing nucleoside triphosphate hydrolases"/>
    <property type="match status" value="1"/>
</dbReference>
<dbReference type="Proteomes" id="UP000504752">
    <property type="component" value="Chromosome"/>
</dbReference>
<proteinExistence type="predicted"/>
<gene>
    <name evidence="1" type="ORF">HPC72_03480</name>
</gene>
<protein>
    <submittedName>
        <fullName evidence="1">ATP/GTP-binding protein</fullName>
    </submittedName>
</protein>
<dbReference type="KEGG" id="amam:HPC72_03480"/>
<dbReference type="Gene3D" id="3.40.50.300">
    <property type="entry name" value="P-loop containing nucleotide triphosphate hydrolases"/>
    <property type="match status" value="2"/>
</dbReference>
<evidence type="ECO:0000313" key="1">
    <source>
        <dbReference type="EMBL" id="QKD80584.1"/>
    </source>
</evidence>
<keyword evidence="2" id="KW-1185">Reference proteome</keyword>
<organism evidence="1 2">
    <name type="scientific">Actinomyces marmotae</name>
    <dbReference type="NCBI Taxonomy" id="2737173"/>
    <lineage>
        <taxon>Bacteria</taxon>
        <taxon>Bacillati</taxon>
        <taxon>Actinomycetota</taxon>
        <taxon>Actinomycetes</taxon>
        <taxon>Actinomycetales</taxon>
        <taxon>Actinomycetaceae</taxon>
        <taxon>Actinomyces</taxon>
    </lineage>
</organism>
<dbReference type="InterPro" id="IPR027417">
    <property type="entry name" value="P-loop_NTPase"/>
</dbReference>
<name>A0A6M8B1P8_9ACTO</name>
<dbReference type="EMBL" id="CP053642">
    <property type="protein sequence ID" value="QKD80584.1"/>
    <property type="molecule type" value="Genomic_DNA"/>
</dbReference>
<reference evidence="1 2" key="1">
    <citation type="submission" date="2020-05" db="EMBL/GenBank/DDBJ databases">
        <title>Actinomyces sp. zg-325.</title>
        <authorList>
            <person name="Yang C."/>
        </authorList>
    </citation>
    <scope>NUCLEOTIDE SEQUENCE [LARGE SCALE GENOMIC DNA]</scope>
    <source>
        <strain evidence="2">zg-325</strain>
    </source>
</reference>